<feature type="chain" id="PRO_5044545983" evidence="7">
    <location>
        <begin position="24"/>
        <end position="389"/>
    </location>
</feature>
<keyword evidence="4" id="KW-0472">Membrane</keyword>
<proteinExistence type="predicted"/>
<evidence type="ECO:0000256" key="5">
    <source>
        <dbReference type="ARBA" id="ARBA00023180"/>
    </source>
</evidence>
<keyword evidence="5" id="KW-0325">Glycoprotein</keyword>
<dbReference type="EnsemblPlants" id="KQJ96395">
    <property type="protein sequence ID" value="KQJ96395"/>
    <property type="gene ID" value="BRADI_3g22875v3"/>
</dbReference>
<reference evidence="8 9" key="1">
    <citation type="journal article" date="2010" name="Nature">
        <title>Genome sequencing and analysis of the model grass Brachypodium distachyon.</title>
        <authorList>
            <consortium name="International Brachypodium Initiative"/>
        </authorList>
    </citation>
    <scope>NUCLEOTIDE SEQUENCE [LARGE SCALE GENOMIC DNA]</scope>
    <source>
        <strain evidence="8">Bd21</strain>
        <strain evidence="9">cv. Bd21</strain>
    </source>
</reference>
<dbReference type="GO" id="GO:0016757">
    <property type="term" value="F:glycosyltransferase activity"/>
    <property type="evidence" value="ECO:0007669"/>
    <property type="project" value="UniProtKB-KW"/>
</dbReference>
<accession>A0A0Q3I7D7</accession>
<evidence type="ECO:0000313" key="9">
    <source>
        <dbReference type="EnsemblPlants" id="KQJ96395"/>
    </source>
</evidence>
<reference evidence="8" key="2">
    <citation type="submission" date="2017-06" db="EMBL/GenBank/DDBJ databases">
        <title>WGS assembly of Brachypodium distachyon.</title>
        <authorList>
            <consortium name="The International Brachypodium Initiative"/>
            <person name="Lucas S."/>
            <person name="Harmon-Smith M."/>
            <person name="Lail K."/>
            <person name="Tice H."/>
            <person name="Grimwood J."/>
            <person name="Bruce D."/>
            <person name="Barry K."/>
            <person name="Shu S."/>
            <person name="Lindquist E."/>
            <person name="Wang M."/>
            <person name="Pitluck S."/>
            <person name="Vogel J.P."/>
            <person name="Garvin D.F."/>
            <person name="Mockler T.C."/>
            <person name="Schmutz J."/>
            <person name="Rokhsar D."/>
            <person name="Bevan M.W."/>
        </authorList>
    </citation>
    <scope>NUCLEOTIDE SEQUENCE</scope>
    <source>
        <strain evidence="8">Bd21</strain>
    </source>
</reference>
<dbReference type="AlphaFoldDB" id="A0A0Q3I7D7"/>
<dbReference type="KEGG" id="bdi:104584106"/>
<evidence type="ECO:0000256" key="3">
    <source>
        <dbReference type="ARBA" id="ARBA00022679"/>
    </source>
</evidence>
<feature type="signal peptide" evidence="7">
    <location>
        <begin position="1"/>
        <end position="23"/>
    </location>
</feature>
<dbReference type="InterPro" id="IPR003406">
    <property type="entry name" value="Glyco_trans_14"/>
</dbReference>
<keyword evidence="2" id="KW-0328">Glycosyltransferase</keyword>
<dbReference type="Pfam" id="PF02485">
    <property type="entry name" value="Branch"/>
    <property type="match status" value="1"/>
</dbReference>
<dbReference type="EMBL" id="CM000882">
    <property type="protein sequence ID" value="KQJ96395.1"/>
    <property type="molecule type" value="Genomic_DNA"/>
</dbReference>
<dbReference type="GO" id="GO:0016020">
    <property type="term" value="C:membrane"/>
    <property type="evidence" value="ECO:0007669"/>
    <property type="project" value="UniProtKB-SubCell"/>
</dbReference>
<evidence type="ECO:0000256" key="1">
    <source>
        <dbReference type="ARBA" id="ARBA00004606"/>
    </source>
</evidence>
<gene>
    <name evidence="9" type="primary">LOC104584106</name>
    <name evidence="8" type="ORF">BRADI_3g22875v3</name>
</gene>
<evidence type="ECO:0000256" key="7">
    <source>
        <dbReference type="SAM" id="SignalP"/>
    </source>
</evidence>
<dbReference type="STRING" id="15368.A0A0Q3I7D7"/>
<dbReference type="RefSeq" id="XP_010236546.1">
    <property type="nucleotide sequence ID" value="XM_010238244.3"/>
</dbReference>
<keyword evidence="10" id="KW-1185">Reference proteome</keyword>
<dbReference type="PANTHER" id="PTHR31042">
    <property type="entry name" value="CORE-2/I-BRANCHING BETA-1,6-N-ACETYLGLUCOSAMINYLTRANSFERASE FAMILY PROTEIN-RELATED"/>
    <property type="match status" value="1"/>
</dbReference>
<dbReference type="InterPro" id="IPR044174">
    <property type="entry name" value="BC10-like"/>
</dbReference>
<reference evidence="9" key="3">
    <citation type="submission" date="2018-08" db="UniProtKB">
        <authorList>
            <consortium name="EnsemblPlants"/>
        </authorList>
    </citation>
    <scope>IDENTIFICATION</scope>
    <source>
        <strain evidence="9">cv. Bd21</strain>
    </source>
</reference>
<dbReference type="PANTHER" id="PTHR31042:SF98">
    <property type="entry name" value="GLYCOSYLTRANSFERASE"/>
    <property type="match status" value="1"/>
</dbReference>
<evidence type="ECO:0000256" key="4">
    <source>
        <dbReference type="ARBA" id="ARBA00023136"/>
    </source>
</evidence>
<name>A0A0Q3I7D7_BRADI</name>
<comment type="subcellular location">
    <subcellularLocation>
        <location evidence="1">Membrane</location>
        <topology evidence="1">Single-pass type II membrane protein</topology>
    </subcellularLocation>
</comment>
<keyword evidence="3" id="KW-0808">Transferase</keyword>
<evidence type="ECO:0000313" key="10">
    <source>
        <dbReference type="Proteomes" id="UP000008810"/>
    </source>
</evidence>
<protein>
    <submittedName>
        <fullName evidence="8 9">Uncharacterized protein</fullName>
    </submittedName>
</protein>
<dbReference type="Proteomes" id="UP000008810">
    <property type="component" value="Chromosome 3"/>
</dbReference>
<evidence type="ECO:0000313" key="8">
    <source>
        <dbReference type="EMBL" id="KQJ96395.1"/>
    </source>
</evidence>
<organism evidence="8">
    <name type="scientific">Brachypodium distachyon</name>
    <name type="common">Purple false brome</name>
    <name type="synonym">Trachynia distachya</name>
    <dbReference type="NCBI Taxonomy" id="15368"/>
    <lineage>
        <taxon>Eukaryota</taxon>
        <taxon>Viridiplantae</taxon>
        <taxon>Streptophyta</taxon>
        <taxon>Embryophyta</taxon>
        <taxon>Tracheophyta</taxon>
        <taxon>Spermatophyta</taxon>
        <taxon>Magnoliopsida</taxon>
        <taxon>Liliopsida</taxon>
        <taxon>Poales</taxon>
        <taxon>Poaceae</taxon>
        <taxon>BOP clade</taxon>
        <taxon>Pooideae</taxon>
        <taxon>Stipodae</taxon>
        <taxon>Brachypodieae</taxon>
        <taxon>Brachypodium</taxon>
    </lineage>
</organism>
<evidence type="ECO:0000256" key="6">
    <source>
        <dbReference type="SAM" id="MobiDB-lite"/>
    </source>
</evidence>
<evidence type="ECO:0000256" key="2">
    <source>
        <dbReference type="ARBA" id="ARBA00022676"/>
    </source>
</evidence>
<dbReference type="GeneID" id="104584106"/>
<dbReference type="Gramene" id="KQJ96395">
    <property type="protein sequence ID" value="KQJ96395"/>
    <property type="gene ID" value="BRADI_3g22875v3"/>
</dbReference>
<sequence>MAKPWGLLSRFLLFSVAFALGMASNFLLRSLPNSATPTTTVIQLADTVPSAPPPPPPRAKKEDQQLGKEEGGGGGAGRVVMLHNMTDDELLLRASMTTASPRIKGISALQALGAPKVAFMFLVRGDLPLAPLWERFFEGHRGMYSVYVHPDPSYAGSPEKGSSFYGRRVPSKEARWGKSSIAEAERRLLANALLDVGNARFVLLSESCIPLFNFTTVHSYLTHSTTSFVELFDAPGFHVRGRYRPAMAPTVTPAHWRKGSQWFAADRGLALEAVADETYFPVFQQHCAPPCVMDEHYLPTFIAAFSGRSSRNANRTLTYARWTPGSPHPESYGKDLVTAELLEGVRNDRNCTTDGGLSDGEICYLFARKFLPAALPELLRLAPRIMGYG</sequence>
<dbReference type="OrthoDB" id="191334at2759"/>
<feature type="compositionally biased region" description="Basic and acidic residues" evidence="6">
    <location>
        <begin position="59"/>
        <end position="71"/>
    </location>
</feature>
<feature type="region of interest" description="Disordered" evidence="6">
    <location>
        <begin position="46"/>
        <end position="78"/>
    </location>
</feature>
<keyword evidence="7" id="KW-0732">Signal</keyword>